<accession>A0A0V0GH62</accession>
<dbReference type="AlphaFoldDB" id="A0A0V0GH62"/>
<feature type="region of interest" description="Disordered" evidence="1">
    <location>
        <begin position="1"/>
        <end position="23"/>
    </location>
</feature>
<dbReference type="EMBL" id="GEDG01040741">
    <property type="protein sequence ID" value="JAP06624.1"/>
    <property type="molecule type" value="Transcribed_RNA"/>
</dbReference>
<reference evidence="2" key="1">
    <citation type="submission" date="2015-12" db="EMBL/GenBank/DDBJ databases">
        <title>Gene expression during late stages of embryo sac development: a critical building block for successful pollen-pistil interactions.</title>
        <authorList>
            <person name="Liu Y."/>
            <person name="Joly V."/>
            <person name="Sabar M."/>
            <person name="Matton D.P."/>
        </authorList>
    </citation>
    <scope>NUCLEOTIDE SEQUENCE</scope>
</reference>
<sequence>SFNFSVSLSESDCSTKPASTKSQTPCDLKRVFILILQNSYFSPVKIGMSCWEDDEIPFTAIFPHNFQKGTWLLIPDLLERKRK</sequence>
<evidence type="ECO:0000256" key="1">
    <source>
        <dbReference type="SAM" id="MobiDB-lite"/>
    </source>
</evidence>
<proteinExistence type="predicted"/>
<protein>
    <submittedName>
        <fullName evidence="2">Putative ovule protein</fullName>
    </submittedName>
</protein>
<evidence type="ECO:0000313" key="2">
    <source>
        <dbReference type="EMBL" id="JAP06624.1"/>
    </source>
</evidence>
<name>A0A0V0GH62_SOLCH</name>
<organism evidence="2">
    <name type="scientific">Solanum chacoense</name>
    <name type="common">Chaco potato</name>
    <dbReference type="NCBI Taxonomy" id="4108"/>
    <lineage>
        <taxon>Eukaryota</taxon>
        <taxon>Viridiplantae</taxon>
        <taxon>Streptophyta</taxon>
        <taxon>Embryophyta</taxon>
        <taxon>Tracheophyta</taxon>
        <taxon>Spermatophyta</taxon>
        <taxon>Magnoliopsida</taxon>
        <taxon>eudicotyledons</taxon>
        <taxon>Gunneridae</taxon>
        <taxon>Pentapetalae</taxon>
        <taxon>asterids</taxon>
        <taxon>lamiids</taxon>
        <taxon>Solanales</taxon>
        <taxon>Solanaceae</taxon>
        <taxon>Solanoideae</taxon>
        <taxon>Solaneae</taxon>
        <taxon>Solanum</taxon>
    </lineage>
</organism>
<feature type="non-terminal residue" evidence="2">
    <location>
        <position position="1"/>
    </location>
</feature>